<keyword evidence="4" id="KW-1185">Reference proteome</keyword>
<reference evidence="3 5" key="2">
    <citation type="submission" date="2016-09" db="EMBL/GenBank/DDBJ databases">
        <authorList>
            <consortium name="Pathogen Informatics"/>
        </authorList>
    </citation>
    <scope>NUCLEOTIDE SEQUENCE [LARGE SCALE GENOMIC DNA]</scope>
    <source>
        <strain evidence="3 5">82B</strain>
    </source>
</reference>
<protein>
    <submittedName>
        <fullName evidence="3">Glyoxalase-like domain</fullName>
    </submittedName>
</protein>
<dbReference type="EMBL" id="FMPG01000002">
    <property type="protein sequence ID" value="SCS61919.1"/>
    <property type="molecule type" value="Genomic_DNA"/>
</dbReference>
<gene>
    <name evidence="3" type="ORF">SAMEA2297795_00825</name>
    <name evidence="2" type="ORF">SAMEA2297796_00503</name>
</gene>
<evidence type="ECO:0000313" key="4">
    <source>
        <dbReference type="Proteomes" id="UP000095412"/>
    </source>
</evidence>
<dbReference type="SUPFAM" id="SSF54593">
    <property type="entry name" value="Glyoxalase/Bleomycin resistance protein/Dihydroxybiphenyl dioxygenase"/>
    <property type="match status" value="1"/>
</dbReference>
<dbReference type="InterPro" id="IPR040553">
    <property type="entry name" value="TxDE"/>
</dbReference>
<name>A0A1D4JJH1_9STAP</name>
<evidence type="ECO:0000259" key="1">
    <source>
        <dbReference type="Pfam" id="PF18711"/>
    </source>
</evidence>
<evidence type="ECO:0000313" key="2">
    <source>
        <dbReference type="EMBL" id="SCS43268.1"/>
    </source>
</evidence>
<dbReference type="Pfam" id="PF18711">
    <property type="entry name" value="TxDE"/>
    <property type="match status" value="1"/>
</dbReference>
<organism evidence="3 5">
    <name type="scientific">Staphylococcus caeli</name>
    <dbReference type="NCBI Taxonomy" id="2201815"/>
    <lineage>
        <taxon>Bacteria</taxon>
        <taxon>Bacillati</taxon>
        <taxon>Bacillota</taxon>
        <taxon>Bacilli</taxon>
        <taxon>Bacillales</taxon>
        <taxon>Staphylococcaceae</taxon>
        <taxon>Staphylococcus</taxon>
    </lineage>
</organism>
<dbReference type="Proteomes" id="UP000095412">
    <property type="component" value="Unassembled WGS sequence"/>
</dbReference>
<reference evidence="2 4" key="1">
    <citation type="submission" date="2016-09" db="EMBL/GenBank/DDBJ databases">
        <authorList>
            <consortium name="Pathogen Informatics"/>
            <person name="Sun Q."/>
            <person name="Inoue M."/>
        </authorList>
    </citation>
    <scope>NUCLEOTIDE SEQUENCE [LARGE SCALE GENOMIC DNA]</scope>
    <source>
        <strain evidence="2 4">82C</strain>
    </source>
</reference>
<dbReference type="AlphaFoldDB" id="A0A1D4JJH1"/>
<evidence type="ECO:0000313" key="3">
    <source>
        <dbReference type="EMBL" id="SCS61919.1"/>
    </source>
</evidence>
<feature type="domain" description="Toxoflavin-degrading enzyme" evidence="1">
    <location>
        <begin position="129"/>
        <end position="183"/>
    </location>
</feature>
<proteinExistence type="predicted"/>
<dbReference type="EMBL" id="FMPI01000002">
    <property type="protein sequence ID" value="SCS43268.1"/>
    <property type="molecule type" value="Genomic_DNA"/>
</dbReference>
<dbReference type="InterPro" id="IPR029068">
    <property type="entry name" value="Glyas_Bleomycin-R_OHBP_Dase"/>
</dbReference>
<dbReference type="RefSeq" id="WP_069994651.1">
    <property type="nucleotide sequence ID" value="NZ_FMPG01000002.1"/>
</dbReference>
<sequence>MKFESITLLTSEFEDTLQFYEEILECPVISEDADMFTVQIGETQLQFCRTTDSNQPFYHFAIDIPYNHFYDIKAYFQNILFLSMEDGQHSTYFEDFAAHAMYFNDPSGNIVELIARVSNMNDEPEFSRISEIGFVCNDVHTIYQALTNYNLTTHQNAPFAPQQLNFLGDTQDESYILLTPAGRRWYFSDNSAETHPITIQTQAFRLSYDADDQWHLTSV</sequence>
<evidence type="ECO:0000313" key="5">
    <source>
        <dbReference type="Proteomes" id="UP000095768"/>
    </source>
</evidence>
<dbReference type="Gene3D" id="3.10.180.10">
    <property type="entry name" value="2,3-Dihydroxybiphenyl 1,2-Dioxygenase, domain 1"/>
    <property type="match status" value="1"/>
</dbReference>
<accession>A0A1D4JJH1</accession>
<dbReference type="Proteomes" id="UP000095768">
    <property type="component" value="Unassembled WGS sequence"/>
</dbReference>
<dbReference type="OrthoDB" id="2703022at2"/>